<dbReference type="EMBL" id="KV784353">
    <property type="protein sequence ID" value="OEU23234.1"/>
    <property type="molecule type" value="Genomic_DNA"/>
</dbReference>
<keyword evidence="1" id="KW-0472">Membrane</keyword>
<evidence type="ECO:0000256" key="1">
    <source>
        <dbReference type="SAM" id="Phobius"/>
    </source>
</evidence>
<dbReference type="KEGG" id="fcy:FRACYDRAFT_216302"/>
<dbReference type="AlphaFoldDB" id="A0A1E7FYM7"/>
<gene>
    <name evidence="2" type="ORF">FRACYDRAFT_216302</name>
</gene>
<evidence type="ECO:0000313" key="3">
    <source>
        <dbReference type="Proteomes" id="UP000095751"/>
    </source>
</evidence>
<feature type="transmembrane region" description="Helical" evidence="1">
    <location>
        <begin position="82"/>
        <end position="105"/>
    </location>
</feature>
<reference evidence="2 3" key="1">
    <citation type="submission" date="2016-09" db="EMBL/GenBank/DDBJ databases">
        <title>Extensive genetic diversity and differential bi-allelic expression allows diatom success in the polar Southern Ocean.</title>
        <authorList>
            <consortium name="DOE Joint Genome Institute"/>
            <person name="Mock T."/>
            <person name="Otillar R.P."/>
            <person name="Strauss J."/>
            <person name="Dupont C."/>
            <person name="Frickenhaus S."/>
            <person name="Maumus F."/>
            <person name="Mcmullan M."/>
            <person name="Sanges R."/>
            <person name="Schmutz J."/>
            <person name="Toseland A."/>
            <person name="Valas R."/>
            <person name="Veluchamy A."/>
            <person name="Ward B.J."/>
            <person name="Allen A."/>
            <person name="Barry K."/>
            <person name="Falciatore A."/>
            <person name="Ferrante M."/>
            <person name="Fortunato A.E."/>
            <person name="Gloeckner G."/>
            <person name="Gruber A."/>
            <person name="Hipkin R."/>
            <person name="Janech M."/>
            <person name="Kroth P."/>
            <person name="Leese F."/>
            <person name="Lindquist E."/>
            <person name="Lyon B.R."/>
            <person name="Martin J."/>
            <person name="Mayer C."/>
            <person name="Parker M."/>
            <person name="Quesneville H."/>
            <person name="Raymond J."/>
            <person name="Uhlig C."/>
            <person name="Valentin K.U."/>
            <person name="Worden A.Z."/>
            <person name="Armbrust E.V."/>
            <person name="Bowler C."/>
            <person name="Green B."/>
            <person name="Moulton V."/>
            <person name="Van Oosterhout C."/>
            <person name="Grigoriev I."/>
        </authorList>
    </citation>
    <scope>NUCLEOTIDE SEQUENCE [LARGE SCALE GENOMIC DNA]</scope>
    <source>
        <strain evidence="2 3">CCMP1102</strain>
    </source>
</reference>
<dbReference type="Proteomes" id="UP000095751">
    <property type="component" value="Unassembled WGS sequence"/>
</dbReference>
<dbReference type="InParanoid" id="A0A1E7FYM7"/>
<feature type="transmembrane region" description="Helical" evidence="1">
    <location>
        <begin position="112"/>
        <end position="129"/>
    </location>
</feature>
<dbReference type="OrthoDB" id="50805at2759"/>
<keyword evidence="1" id="KW-0812">Transmembrane</keyword>
<feature type="transmembrane region" description="Helical" evidence="1">
    <location>
        <begin position="135"/>
        <end position="153"/>
    </location>
</feature>
<evidence type="ECO:0000313" key="2">
    <source>
        <dbReference type="EMBL" id="OEU23234.1"/>
    </source>
</evidence>
<organism evidence="2 3">
    <name type="scientific">Fragilariopsis cylindrus CCMP1102</name>
    <dbReference type="NCBI Taxonomy" id="635003"/>
    <lineage>
        <taxon>Eukaryota</taxon>
        <taxon>Sar</taxon>
        <taxon>Stramenopiles</taxon>
        <taxon>Ochrophyta</taxon>
        <taxon>Bacillariophyta</taxon>
        <taxon>Bacillariophyceae</taxon>
        <taxon>Bacillariophycidae</taxon>
        <taxon>Bacillariales</taxon>
        <taxon>Bacillariaceae</taxon>
        <taxon>Fragilariopsis</taxon>
    </lineage>
</organism>
<sequence>MSTTIETAVAPSTDYVNAENGNGTGTGGNSCDMNPNRKSKLFLKICDMRTATVALNLLNIIFTVMVAVILTSVYIFQGGPFVGQNVGTVLGGGFTSAGASALGLWSAMNWHIHGITAASVLFAFILIWRLIKLDWIDILITCLLLYPHVVLTMEMKSGILSPQTYSEEEYVAESGRDFVEMAQDYISPQNSLA</sequence>
<feature type="transmembrane region" description="Helical" evidence="1">
    <location>
        <begin position="53"/>
        <end position="76"/>
    </location>
</feature>
<accession>A0A1E7FYM7</accession>
<proteinExistence type="predicted"/>
<keyword evidence="3" id="KW-1185">Reference proteome</keyword>
<keyword evidence="1" id="KW-1133">Transmembrane helix</keyword>
<name>A0A1E7FYM7_9STRA</name>
<protein>
    <submittedName>
        <fullName evidence="2">Uncharacterized protein</fullName>
    </submittedName>
</protein>